<proteinExistence type="predicted"/>
<evidence type="ECO:0000313" key="10">
    <source>
        <dbReference type="Proteomes" id="UP001153069"/>
    </source>
</evidence>
<feature type="transmembrane region" description="Helical" evidence="6">
    <location>
        <begin position="659"/>
        <end position="680"/>
    </location>
</feature>
<comment type="subcellular location">
    <subcellularLocation>
        <location evidence="1">Membrane</location>
        <topology evidence="1">Multi-pass membrane protein</topology>
    </subcellularLocation>
</comment>
<evidence type="ECO:0000256" key="2">
    <source>
        <dbReference type="ARBA" id="ARBA00022692"/>
    </source>
</evidence>
<gene>
    <name evidence="9" type="ORF">SEMRO_270_G104170.1</name>
</gene>
<dbReference type="InterPro" id="IPR013130">
    <property type="entry name" value="Fe3_Rdtase_TM_dom"/>
</dbReference>
<dbReference type="PANTHER" id="PTHR11972">
    <property type="entry name" value="NADPH OXIDASE"/>
    <property type="match status" value="1"/>
</dbReference>
<dbReference type="OrthoDB" id="47224at2759"/>
<dbReference type="GO" id="GO:0016491">
    <property type="term" value="F:oxidoreductase activity"/>
    <property type="evidence" value="ECO:0007669"/>
    <property type="project" value="UniProtKB-KW"/>
</dbReference>
<dbReference type="Gene3D" id="3.40.50.80">
    <property type="entry name" value="Nucleotide-binding domain of ferredoxin-NADP reductase (FNR) module"/>
    <property type="match status" value="2"/>
</dbReference>
<comment type="caution">
    <text evidence="9">The sequence shown here is derived from an EMBL/GenBank/DDBJ whole genome shotgun (WGS) entry which is preliminary data.</text>
</comment>
<keyword evidence="10" id="KW-1185">Reference proteome</keyword>
<reference evidence="9" key="1">
    <citation type="submission" date="2020-06" db="EMBL/GenBank/DDBJ databases">
        <authorList>
            <consortium name="Plant Systems Biology data submission"/>
        </authorList>
    </citation>
    <scope>NUCLEOTIDE SEQUENCE</scope>
    <source>
        <strain evidence="9">D6</strain>
    </source>
</reference>
<dbReference type="InterPro" id="IPR039261">
    <property type="entry name" value="FNR_nucleotide-bd"/>
</dbReference>
<dbReference type="InterPro" id="IPR050369">
    <property type="entry name" value="RBOH/FRE"/>
</dbReference>
<protein>
    <submittedName>
        <fullName evidence="9">Ferric reduction oxidase</fullName>
    </submittedName>
</protein>
<evidence type="ECO:0000259" key="7">
    <source>
        <dbReference type="Pfam" id="PF01794"/>
    </source>
</evidence>
<evidence type="ECO:0000256" key="4">
    <source>
        <dbReference type="ARBA" id="ARBA00023002"/>
    </source>
</evidence>
<name>A0A9N8DPV0_9STRA</name>
<dbReference type="Proteomes" id="UP001153069">
    <property type="component" value="Unassembled WGS sequence"/>
</dbReference>
<dbReference type="Pfam" id="PF08030">
    <property type="entry name" value="NAD_binding_6"/>
    <property type="match status" value="1"/>
</dbReference>
<keyword evidence="4" id="KW-0560">Oxidoreductase</keyword>
<evidence type="ECO:0000256" key="6">
    <source>
        <dbReference type="SAM" id="Phobius"/>
    </source>
</evidence>
<feature type="domain" description="Ferric reductase NAD binding" evidence="8">
    <location>
        <begin position="452"/>
        <end position="548"/>
    </location>
</feature>
<dbReference type="CDD" id="cd06186">
    <property type="entry name" value="NOX_Duox_like_FAD_NADP"/>
    <property type="match status" value="1"/>
</dbReference>
<feature type="transmembrane region" description="Helical" evidence="6">
    <location>
        <begin position="12"/>
        <end position="30"/>
    </location>
</feature>
<feature type="transmembrane region" description="Helical" evidence="6">
    <location>
        <begin position="695"/>
        <end position="721"/>
    </location>
</feature>
<evidence type="ECO:0000256" key="3">
    <source>
        <dbReference type="ARBA" id="ARBA00022989"/>
    </source>
</evidence>
<accession>A0A9N8DPV0</accession>
<dbReference type="GO" id="GO:0005886">
    <property type="term" value="C:plasma membrane"/>
    <property type="evidence" value="ECO:0007669"/>
    <property type="project" value="TreeGrafter"/>
</dbReference>
<evidence type="ECO:0000259" key="8">
    <source>
        <dbReference type="Pfam" id="PF08030"/>
    </source>
</evidence>
<dbReference type="SFLD" id="SFLDS00052">
    <property type="entry name" value="Ferric_Reductase_Domain"/>
    <property type="match status" value="1"/>
</dbReference>
<feature type="transmembrane region" description="Helical" evidence="6">
    <location>
        <begin position="203"/>
        <end position="224"/>
    </location>
</feature>
<evidence type="ECO:0000256" key="5">
    <source>
        <dbReference type="ARBA" id="ARBA00023136"/>
    </source>
</evidence>
<dbReference type="EMBL" id="CAICTM010000269">
    <property type="protein sequence ID" value="CAB9506527.1"/>
    <property type="molecule type" value="Genomic_DNA"/>
</dbReference>
<feature type="transmembrane region" description="Helical" evidence="6">
    <location>
        <begin position="62"/>
        <end position="83"/>
    </location>
</feature>
<keyword evidence="2 6" id="KW-0812">Transmembrane</keyword>
<feature type="domain" description="Ferric oxidoreductase" evidence="7">
    <location>
        <begin position="166"/>
        <end position="305"/>
    </location>
</feature>
<keyword evidence="5 6" id="KW-0472">Membrane</keyword>
<sequence length="814" mass="92333">MGSSTGSHLRTAACWLTVAMTLWSLSYYFAYGTKEGSAWIIEDLTVPLISQFDISWENGARLVMLIAPLLIVTSICNLIVTTADQPSHMQRSINAIFVRLRGFSGMAGDGLNKRNQFALGEVNFDWMAFFLVTMPVFWFFVFTLDQVLDGRQLTQELRLKAIGNAFGMAGTLALSFFLIPVARHSVLLVAMGWSPLQALRFHIWAGYTSFACIALHGIIHFIVWTRNQELNVWEQIWPASNCWEWNAETKAVPKGCRSQWYNLTGVIAAFFMLVLILTSINWFRRRYYRIFYICHVICAIGMIAGAAMHWRPIITFLAPSIIYYLASTMPALVQAVASRARGGVRLVKVVHLKDAGGCKEIHVSTTHSANVALDNTPSMFVKMCVPGISMIWHPFTVFKHPRDPSTVRILFRPVGTFTKQLASRYEEQGKNTPTVLDGFYHAGNRTLEALHHDHVTFYCGGVAITPFLSLIPHLIAEIAQRKLQGLPILTRKLVFYWACREEGLASYITENYLKGMKRAANAIDFEFDCVVYHTKRKVKSKPSPLDPSSKDFTEDSNVLDTTFMSDLTMDDMRRKEGLPVDWHSRRSVTEYDDDGLPRKILREVDVDEMPNSRHDLVADEASVQPVVEVTEYASKSTDTHAMELHRFMPARHATVWRNVYAFLVVGGSLWLFFYIIFYYYNGYEITVHEFYDRLWPLILCLMASIVLALVFEGVSLASCFLGNVNANEDSRAESSDSHAYLPVDEEHSDDVLIEHRGGRPDIRDIFADPQRAECPGIFMCGPPAMTEKVRAEANKENSIFGLTRYALYEDPFEM</sequence>
<feature type="transmembrane region" description="Helical" evidence="6">
    <location>
        <begin position="161"/>
        <end position="182"/>
    </location>
</feature>
<evidence type="ECO:0000313" key="9">
    <source>
        <dbReference type="EMBL" id="CAB9506527.1"/>
    </source>
</evidence>
<feature type="transmembrane region" description="Helical" evidence="6">
    <location>
        <begin position="316"/>
        <end position="337"/>
    </location>
</feature>
<dbReference type="Pfam" id="PF01794">
    <property type="entry name" value="Ferric_reduct"/>
    <property type="match status" value="1"/>
</dbReference>
<feature type="transmembrane region" description="Helical" evidence="6">
    <location>
        <begin position="290"/>
        <end position="310"/>
    </location>
</feature>
<feature type="transmembrane region" description="Helical" evidence="6">
    <location>
        <begin position="260"/>
        <end position="283"/>
    </location>
</feature>
<evidence type="ECO:0000256" key="1">
    <source>
        <dbReference type="ARBA" id="ARBA00004141"/>
    </source>
</evidence>
<dbReference type="InterPro" id="IPR013121">
    <property type="entry name" value="Fe_red_NAD-bd_6"/>
</dbReference>
<dbReference type="AlphaFoldDB" id="A0A9N8DPV0"/>
<feature type="transmembrane region" description="Helical" evidence="6">
    <location>
        <begin position="122"/>
        <end position="141"/>
    </location>
</feature>
<keyword evidence="3 6" id="KW-1133">Transmembrane helix</keyword>
<organism evidence="9 10">
    <name type="scientific">Seminavis robusta</name>
    <dbReference type="NCBI Taxonomy" id="568900"/>
    <lineage>
        <taxon>Eukaryota</taxon>
        <taxon>Sar</taxon>
        <taxon>Stramenopiles</taxon>
        <taxon>Ochrophyta</taxon>
        <taxon>Bacillariophyta</taxon>
        <taxon>Bacillariophyceae</taxon>
        <taxon>Bacillariophycidae</taxon>
        <taxon>Naviculales</taxon>
        <taxon>Naviculaceae</taxon>
        <taxon>Seminavis</taxon>
    </lineage>
</organism>
<dbReference type="SUPFAM" id="SSF52343">
    <property type="entry name" value="Ferredoxin reductase-like, C-terminal NADP-linked domain"/>
    <property type="match status" value="1"/>
</dbReference>
<dbReference type="PANTHER" id="PTHR11972:SF193">
    <property type="entry name" value="FAD-BINDING FR-TYPE DOMAIN-CONTAINING PROTEIN"/>
    <property type="match status" value="1"/>
</dbReference>
<dbReference type="SFLD" id="SFLDG01168">
    <property type="entry name" value="Ferric_reductase_subgroup_(FRE"/>
    <property type="match status" value="1"/>
</dbReference>